<dbReference type="InterPro" id="IPR002048">
    <property type="entry name" value="EF_hand_dom"/>
</dbReference>
<gene>
    <name evidence="6" type="ORF">BGZ80_007705</name>
</gene>
<dbReference type="PANTHER" id="PTHR23104:SF1">
    <property type="entry name" value="EF-HAND DOMAIN-CONTAINING PROTEIN"/>
    <property type="match status" value="1"/>
</dbReference>
<evidence type="ECO:0000256" key="3">
    <source>
        <dbReference type="ARBA" id="ARBA00022837"/>
    </source>
</evidence>
<organism evidence="6 7">
    <name type="scientific">Entomortierella chlamydospora</name>
    <dbReference type="NCBI Taxonomy" id="101097"/>
    <lineage>
        <taxon>Eukaryota</taxon>
        <taxon>Fungi</taxon>
        <taxon>Fungi incertae sedis</taxon>
        <taxon>Mucoromycota</taxon>
        <taxon>Mortierellomycotina</taxon>
        <taxon>Mortierellomycetes</taxon>
        <taxon>Mortierellales</taxon>
        <taxon>Mortierellaceae</taxon>
        <taxon>Entomortierella</taxon>
    </lineage>
</organism>
<reference evidence="6" key="1">
    <citation type="journal article" date="2020" name="Fungal Divers.">
        <title>Resolving the Mortierellaceae phylogeny through synthesis of multi-gene phylogenetics and phylogenomics.</title>
        <authorList>
            <person name="Vandepol N."/>
            <person name="Liber J."/>
            <person name="Desiro A."/>
            <person name="Na H."/>
            <person name="Kennedy M."/>
            <person name="Barry K."/>
            <person name="Grigoriev I.V."/>
            <person name="Miller A.N."/>
            <person name="O'Donnell K."/>
            <person name="Stajich J.E."/>
            <person name="Bonito G."/>
        </authorList>
    </citation>
    <scope>NUCLEOTIDE SEQUENCE</scope>
    <source>
        <strain evidence="6">NRRL 2769</strain>
    </source>
</reference>
<feature type="domain" description="EF-hand" evidence="5">
    <location>
        <begin position="106"/>
        <end position="141"/>
    </location>
</feature>
<evidence type="ECO:0000256" key="2">
    <source>
        <dbReference type="ARBA" id="ARBA00022737"/>
    </source>
</evidence>
<evidence type="ECO:0000256" key="4">
    <source>
        <dbReference type="SAM" id="SignalP"/>
    </source>
</evidence>
<dbReference type="InterPro" id="IPR018247">
    <property type="entry name" value="EF_Hand_1_Ca_BS"/>
</dbReference>
<dbReference type="OrthoDB" id="289247at2759"/>
<accession>A0A9P6T4T9</accession>
<keyword evidence="3" id="KW-0106">Calcium</keyword>
<dbReference type="AlphaFoldDB" id="A0A9P6T4T9"/>
<dbReference type="PANTHER" id="PTHR23104">
    <property type="entry name" value="MULTIPLE COAGULATION FACTOR DEFICIENCY PROTEIN 2 NEURAL STEM CELL DERIVED NEURONAL SURVIVAL PROTEIN"/>
    <property type="match status" value="1"/>
</dbReference>
<proteinExistence type="predicted"/>
<dbReference type="SUPFAM" id="SSF47473">
    <property type="entry name" value="EF-hand"/>
    <property type="match status" value="1"/>
</dbReference>
<comment type="caution">
    <text evidence="6">The sequence shown here is derived from an EMBL/GenBank/DDBJ whole genome shotgun (WGS) entry which is preliminary data.</text>
</comment>
<evidence type="ECO:0000256" key="1">
    <source>
        <dbReference type="ARBA" id="ARBA00022729"/>
    </source>
</evidence>
<sequence>MAKGITWTISVAALLSYAVSAVMAGAGMVVDQSDPDHSNYGDMGKAKEFAKEHMGEKAKTLSQKEELMMLFSLHDSNKDGFLDGIELRAAFSDYAHSDESNLSLEKMHDMIDHVIEEDDTNNDGKISWEEYLISQKYHEAN</sequence>
<feature type="domain" description="EF-hand" evidence="5">
    <location>
        <begin position="62"/>
        <end position="97"/>
    </location>
</feature>
<protein>
    <recommendedName>
        <fullName evidence="5">EF-hand domain-containing protein</fullName>
    </recommendedName>
</protein>
<dbReference type="InterPro" id="IPR011992">
    <property type="entry name" value="EF-hand-dom_pair"/>
</dbReference>
<feature type="chain" id="PRO_5040151735" description="EF-hand domain-containing protein" evidence="4">
    <location>
        <begin position="25"/>
        <end position="141"/>
    </location>
</feature>
<dbReference type="Pfam" id="PF13499">
    <property type="entry name" value="EF-hand_7"/>
    <property type="match status" value="1"/>
</dbReference>
<dbReference type="PROSITE" id="PS50222">
    <property type="entry name" value="EF_HAND_2"/>
    <property type="match status" value="2"/>
</dbReference>
<keyword evidence="1 4" id="KW-0732">Signal</keyword>
<dbReference type="Gene3D" id="1.10.238.10">
    <property type="entry name" value="EF-hand"/>
    <property type="match status" value="1"/>
</dbReference>
<dbReference type="PROSITE" id="PS00018">
    <property type="entry name" value="EF_HAND_1"/>
    <property type="match status" value="2"/>
</dbReference>
<evidence type="ECO:0000259" key="5">
    <source>
        <dbReference type="PROSITE" id="PS50222"/>
    </source>
</evidence>
<dbReference type="CDD" id="cd00051">
    <property type="entry name" value="EFh"/>
    <property type="match status" value="1"/>
</dbReference>
<name>A0A9P6T4T9_9FUNG</name>
<evidence type="ECO:0000313" key="7">
    <source>
        <dbReference type="Proteomes" id="UP000703661"/>
    </source>
</evidence>
<evidence type="ECO:0000313" key="6">
    <source>
        <dbReference type="EMBL" id="KAG0024770.1"/>
    </source>
</evidence>
<dbReference type="Proteomes" id="UP000703661">
    <property type="component" value="Unassembled WGS sequence"/>
</dbReference>
<dbReference type="InterPro" id="IPR052110">
    <property type="entry name" value="MCFD2-like"/>
</dbReference>
<dbReference type="EMBL" id="JAAAID010000004">
    <property type="protein sequence ID" value="KAG0024770.1"/>
    <property type="molecule type" value="Genomic_DNA"/>
</dbReference>
<keyword evidence="2" id="KW-0677">Repeat</keyword>
<feature type="signal peptide" evidence="4">
    <location>
        <begin position="1"/>
        <end position="24"/>
    </location>
</feature>
<keyword evidence="7" id="KW-1185">Reference proteome</keyword>
<dbReference type="GO" id="GO:0005509">
    <property type="term" value="F:calcium ion binding"/>
    <property type="evidence" value="ECO:0007669"/>
    <property type="project" value="InterPro"/>
</dbReference>